<name>A0A6I1EJ68_9BURK</name>
<dbReference type="RefSeq" id="WP_152158320.1">
    <property type="nucleotide sequence ID" value="NZ_WEHX01000033.1"/>
</dbReference>
<evidence type="ECO:0000313" key="1">
    <source>
        <dbReference type="EMBL" id="KAB7660265.1"/>
    </source>
</evidence>
<evidence type="ECO:0000313" key="2">
    <source>
        <dbReference type="Proteomes" id="UP000430564"/>
    </source>
</evidence>
<dbReference type="Proteomes" id="UP000430564">
    <property type="component" value="Unassembled WGS sequence"/>
</dbReference>
<organism evidence="1 2">
    <name type="scientific">Sutterella seckii</name>
    <dbReference type="NCBI Taxonomy" id="1944635"/>
    <lineage>
        <taxon>Bacteria</taxon>
        <taxon>Pseudomonadati</taxon>
        <taxon>Pseudomonadota</taxon>
        <taxon>Betaproteobacteria</taxon>
        <taxon>Burkholderiales</taxon>
        <taxon>Sutterellaceae</taxon>
        <taxon>Sutterella</taxon>
    </lineage>
</organism>
<comment type="caution">
    <text evidence="1">The sequence shown here is derived from an EMBL/GenBank/DDBJ whole genome shotgun (WGS) entry which is preliminary data.</text>
</comment>
<reference evidence="1 2" key="1">
    <citation type="submission" date="2019-10" db="EMBL/GenBank/DDBJ databases">
        <title>Genome diversity of Sutterella seckii.</title>
        <authorList>
            <person name="Chaplin A.V."/>
            <person name="Sokolova S.R."/>
            <person name="Mosin K.A."/>
            <person name="Ivanova E.L."/>
            <person name="Kochetkova T.O."/>
            <person name="Goltsov A.Y."/>
            <person name="Trofimov D.Y."/>
            <person name="Efimov B.A."/>
        </authorList>
    </citation>
    <scope>NUCLEOTIDE SEQUENCE [LARGE SCALE GENOMIC DNA]</scope>
    <source>
        <strain evidence="1 2">ASD393</strain>
    </source>
</reference>
<dbReference type="EMBL" id="WEHX01000033">
    <property type="protein sequence ID" value="KAB7660265.1"/>
    <property type="molecule type" value="Genomic_DNA"/>
</dbReference>
<accession>A0A6I1EJ68</accession>
<dbReference type="AlphaFoldDB" id="A0A6I1EJ68"/>
<sequence>MLDFSHYALYDSARTMRLSLEPMTRTQMLADFPGEIVISSPLLAARLGCEAADAEAMHRRREEFAALDEESALRIWLNRTPARDGRIAYVSAPDSLPDVEEEPDWGISSAGFLIGSVAEIAGWVKRMTDADDPASILRELSRILSGCSEPPHAAQLTDLSTGAVIMTWPVRCANPIHALSAAAESWPEVRYREEDFDFSLKSDLAD</sequence>
<gene>
    <name evidence="1" type="ORF">GBM95_06290</name>
</gene>
<protein>
    <submittedName>
        <fullName evidence="1">Uncharacterized protein</fullName>
    </submittedName>
</protein>
<proteinExistence type="predicted"/>
<dbReference type="OrthoDB" id="9153488at2"/>